<protein>
    <submittedName>
        <fullName evidence="3">Uncharacterized protein</fullName>
    </submittedName>
</protein>
<feature type="region of interest" description="Disordered" evidence="1">
    <location>
        <begin position="58"/>
        <end position="96"/>
    </location>
</feature>
<sequence>MAVSLSKFKTALKTLFFLLVLSQSHDKATVWKKIILRDLPKEARFAVSEPKPAFHRLYYERPPHRRGQSKGSGKKKEGGEASRSFVCSREFRNRLG</sequence>
<dbReference type="EMBL" id="BMAW01051874">
    <property type="protein sequence ID" value="GFS83006.1"/>
    <property type="molecule type" value="Genomic_DNA"/>
</dbReference>
<name>A0A8X6T904_NEPPI</name>
<reference evidence="3" key="1">
    <citation type="submission" date="2020-08" db="EMBL/GenBank/DDBJ databases">
        <title>Multicomponent nature underlies the extraordinary mechanical properties of spider dragline silk.</title>
        <authorList>
            <person name="Kono N."/>
            <person name="Nakamura H."/>
            <person name="Mori M."/>
            <person name="Yoshida Y."/>
            <person name="Ohtoshi R."/>
            <person name="Malay A.D."/>
            <person name="Moran D.A.P."/>
            <person name="Tomita M."/>
            <person name="Numata K."/>
            <person name="Arakawa K."/>
        </authorList>
    </citation>
    <scope>NUCLEOTIDE SEQUENCE</scope>
</reference>
<comment type="caution">
    <text evidence="3">The sequence shown here is derived from an EMBL/GenBank/DDBJ whole genome shotgun (WGS) entry which is preliminary data.</text>
</comment>
<keyword evidence="4" id="KW-1185">Reference proteome</keyword>
<evidence type="ECO:0000256" key="1">
    <source>
        <dbReference type="SAM" id="MobiDB-lite"/>
    </source>
</evidence>
<gene>
    <name evidence="3" type="ORF">NPIL_155381</name>
</gene>
<feature type="chain" id="PRO_5036490855" evidence="2">
    <location>
        <begin position="25"/>
        <end position="96"/>
    </location>
</feature>
<feature type="signal peptide" evidence="2">
    <location>
        <begin position="1"/>
        <end position="24"/>
    </location>
</feature>
<proteinExistence type="predicted"/>
<keyword evidence="2" id="KW-0732">Signal</keyword>
<evidence type="ECO:0000313" key="3">
    <source>
        <dbReference type="EMBL" id="GFS83006.1"/>
    </source>
</evidence>
<dbReference type="Proteomes" id="UP000887013">
    <property type="component" value="Unassembled WGS sequence"/>
</dbReference>
<evidence type="ECO:0000313" key="4">
    <source>
        <dbReference type="Proteomes" id="UP000887013"/>
    </source>
</evidence>
<dbReference type="AlphaFoldDB" id="A0A8X6T904"/>
<organism evidence="3 4">
    <name type="scientific">Nephila pilipes</name>
    <name type="common">Giant wood spider</name>
    <name type="synonym">Nephila maculata</name>
    <dbReference type="NCBI Taxonomy" id="299642"/>
    <lineage>
        <taxon>Eukaryota</taxon>
        <taxon>Metazoa</taxon>
        <taxon>Ecdysozoa</taxon>
        <taxon>Arthropoda</taxon>
        <taxon>Chelicerata</taxon>
        <taxon>Arachnida</taxon>
        <taxon>Araneae</taxon>
        <taxon>Araneomorphae</taxon>
        <taxon>Entelegynae</taxon>
        <taxon>Araneoidea</taxon>
        <taxon>Nephilidae</taxon>
        <taxon>Nephila</taxon>
    </lineage>
</organism>
<accession>A0A8X6T904</accession>
<evidence type="ECO:0000256" key="2">
    <source>
        <dbReference type="SAM" id="SignalP"/>
    </source>
</evidence>